<evidence type="ECO:0000256" key="12">
    <source>
        <dbReference type="NCBIfam" id="TIGR04265"/>
    </source>
</evidence>
<evidence type="ECO:0000313" key="16">
    <source>
        <dbReference type="Proteomes" id="UP000028073"/>
    </source>
</evidence>
<keyword evidence="2" id="KW-1003">Cell membrane</keyword>
<dbReference type="Proteomes" id="UP000028073">
    <property type="component" value="Unassembled WGS sequence"/>
</dbReference>
<dbReference type="InterPro" id="IPR027379">
    <property type="entry name" value="CLS_N"/>
</dbReference>
<dbReference type="NCBIfam" id="TIGR04265">
    <property type="entry name" value="bac_cardiolipin"/>
    <property type="match status" value="1"/>
</dbReference>
<evidence type="ECO:0000256" key="2">
    <source>
        <dbReference type="ARBA" id="ARBA00022475"/>
    </source>
</evidence>
<organism evidence="15 16">
    <name type="scientific">Endozoicomonas numazuensis</name>
    <dbReference type="NCBI Taxonomy" id="1137799"/>
    <lineage>
        <taxon>Bacteria</taxon>
        <taxon>Pseudomonadati</taxon>
        <taxon>Pseudomonadota</taxon>
        <taxon>Gammaproteobacteria</taxon>
        <taxon>Oceanospirillales</taxon>
        <taxon>Endozoicomonadaceae</taxon>
        <taxon>Endozoicomonas</taxon>
    </lineage>
</organism>
<evidence type="ECO:0000313" key="15">
    <source>
        <dbReference type="EMBL" id="KEQ18840.1"/>
    </source>
</evidence>
<evidence type="ECO:0000256" key="9">
    <source>
        <dbReference type="ARBA" id="ARBA00023136"/>
    </source>
</evidence>
<dbReference type="AlphaFoldDB" id="A0A081NK67"/>
<dbReference type="InterPro" id="IPR001736">
    <property type="entry name" value="PLipase_D/transphosphatidylase"/>
</dbReference>
<feature type="domain" description="PLD phosphodiesterase" evidence="14">
    <location>
        <begin position="401"/>
        <end position="428"/>
    </location>
</feature>
<keyword evidence="11" id="KW-1208">Phospholipid metabolism</keyword>
<dbReference type="Gene3D" id="3.30.870.10">
    <property type="entry name" value="Endonuclease Chain A"/>
    <property type="match status" value="2"/>
</dbReference>
<dbReference type="GO" id="GO:0032049">
    <property type="term" value="P:cardiolipin biosynthetic process"/>
    <property type="evidence" value="ECO:0007669"/>
    <property type="project" value="UniProtKB-UniRule"/>
</dbReference>
<dbReference type="STRING" id="1137799.GZ78_01840"/>
<evidence type="ECO:0000256" key="10">
    <source>
        <dbReference type="ARBA" id="ARBA00023209"/>
    </source>
</evidence>
<dbReference type="EC" id="2.7.8.-" evidence="12"/>
<comment type="caution">
    <text evidence="15">The sequence shown here is derived from an EMBL/GenBank/DDBJ whole genome shotgun (WGS) entry which is preliminary data.</text>
</comment>
<dbReference type="SUPFAM" id="SSF56024">
    <property type="entry name" value="Phospholipase D/nuclease"/>
    <property type="match status" value="2"/>
</dbReference>
<evidence type="ECO:0000256" key="1">
    <source>
        <dbReference type="ARBA" id="ARBA00004651"/>
    </source>
</evidence>
<dbReference type="eggNOG" id="COG1502">
    <property type="taxonomic scope" value="Bacteria"/>
</dbReference>
<dbReference type="Pfam" id="PF13396">
    <property type="entry name" value="PLDc_N"/>
    <property type="match status" value="1"/>
</dbReference>
<dbReference type="GO" id="GO:0005886">
    <property type="term" value="C:plasma membrane"/>
    <property type="evidence" value="ECO:0007669"/>
    <property type="project" value="UniProtKB-SubCell"/>
</dbReference>
<dbReference type="EMBL" id="JOKH01000001">
    <property type="protein sequence ID" value="KEQ18840.1"/>
    <property type="molecule type" value="Genomic_DNA"/>
</dbReference>
<dbReference type="OrthoDB" id="9762009at2"/>
<feature type="transmembrane region" description="Helical" evidence="13">
    <location>
        <begin position="34"/>
        <end position="56"/>
    </location>
</feature>
<keyword evidence="6" id="KW-0677">Repeat</keyword>
<keyword evidence="9 13" id="KW-0472">Membrane</keyword>
<dbReference type="InterPro" id="IPR022924">
    <property type="entry name" value="Cardiolipin_synthase"/>
</dbReference>
<evidence type="ECO:0000256" key="3">
    <source>
        <dbReference type="ARBA" id="ARBA00022516"/>
    </source>
</evidence>
<evidence type="ECO:0000256" key="8">
    <source>
        <dbReference type="ARBA" id="ARBA00023098"/>
    </source>
</evidence>
<dbReference type="RefSeq" id="WP_034832257.1">
    <property type="nucleotide sequence ID" value="NZ_JOKH01000001.1"/>
</dbReference>
<keyword evidence="10" id="KW-0594">Phospholipid biosynthesis</keyword>
<dbReference type="Pfam" id="PF13091">
    <property type="entry name" value="PLDc_2"/>
    <property type="match status" value="2"/>
</dbReference>
<evidence type="ECO:0000256" key="7">
    <source>
        <dbReference type="ARBA" id="ARBA00022989"/>
    </source>
</evidence>
<evidence type="ECO:0000256" key="13">
    <source>
        <dbReference type="SAM" id="Phobius"/>
    </source>
</evidence>
<evidence type="ECO:0000256" key="5">
    <source>
        <dbReference type="ARBA" id="ARBA00022692"/>
    </source>
</evidence>
<keyword evidence="7 13" id="KW-1133">Transmembrane helix</keyword>
<keyword evidence="16" id="KW-1185">Reference proteome</keyword>
<dbReference type="CDD" id="cd09158">
    <property type="entry name" value="PLDc_EcCLS_like_2"/>
    <property type="match status" value="1"/>
</dbReference>
<evidence type="ECO:0000256" key="6">
    <source>
        <dbReference type="ARBA" id="ARBA00022737"/>
    </source>
</evidence>
<evidence type="ECO:0000256" key="11">
    <source>
        <dbReference type="ARBA" id="ARBA00023264"/>
    </source>
</evidence>
<comment type="subcellular location">
    <subcellularLocation>
        <location evidence="1">Cell membrane</location>
        <topology evidence="1">Multi-pass membrane protein</topology>
    </subcellularLocation>
</comment>
<sequence>MDSSWLSALFGGVYLALIIAFGIHVIMQRRPVGVTLAWILLLFILPVAGFFFYLLFGSRRLGSRRLKRLEHLYPDYEEWSSHLSRVITQRQVECPSNTPHTGIYKLAEQTLGIPVLPCSKLQLFHETDTILHGLLQDIERAKHSIVLEFYICEPQGRIKVLTEALIRAARRGVDCMVILDAVGSRQFLRGEWARRFRLEGISVTESMPVGLIRMLFERVDIRNHRKILVIDDEIAWSGSFNLVDPVHFRQGANVGQWVDAMVRVEGIPAHVMAVIAHWDKALETGEKHSSFNATYEFTPSYLSCYIGADVHVLPSGPGVDRERLHQVLLTAIYESNDELLISTPYFVPDDALLTALKSAAMRGVDVQLLVPHRNDSRMVHYASRSYYEDLLNAGVKILQFKGGLLHTKCVLVDRSTILFGTVNLDMRSVWLNYEVTMIIYDRAFGQIMATLLDQYMQSSERVRLSEWSRRSVTKRFMESLFQLLSPLL</sequence>
<dbReference type="InterPro" id="IPR025202">
    <property type="entry name" value="PLD-like_dom"/>
</dbReference>
<dbReference type="GO" id="GO:0008808">
    <property type="term" value="F:cardiolipin synthase activity"/>
    <property type="evidence" value="ECO:0007669"/>
    <property type="project" value="UniProtKB-UniRule"/>
</dbReference>
<protein>
    <recommendedName>
        <fullName evidence="12">Cardiolipin synthase</fullName>
        <ecNumber evidence="12">2.7.8.-</ecNumber>
    </recommendedName>
</protein>
<accession>A0A081NK67</accession>
<feature type="transmembrane region" description="Helical" evidence="13">
    <location>
        <begin position="6"/>
        <end position="27"/>
    </location>
</feature>
<feature type="domain" description="PLD phosphodiesterase" evidence="14">
    <location>
        <begin position="219"/>
        <end position="246"/>
    </location>
</feature>
<keyword evidence="8" id="KW-0443">Lipid metabolism</keyword>
<dbReference type="PANTHER" id="PTHR21248:SF22">
    <property type="entry name" value="PHOSPHOLIPASE D"/>
    <property type="match status" value="1"/>
</dbReference>
<dbReference type="PROSITE" id="PS50035">
    <property type="entry name" value="PLD"/>
    <property type="match status" value="2"/>
</dbReference>
<dbReference type="SMART" id="SM00155">
    <property type="entry name" value="PLDc"/>
    <property type="match status" value="2"/>
</dbReference>
<name>A0A081NK67_9GAMM</name>
<proteinExistence type="predicted"/>
<evidence type="ECO:0000259" key="14">
    <source>
        <dbReference type="PROSITE" id="PS50035"/>
    </source>
</evidence>
<keyword evidence="3" id="KW-0444">Lipid biosynthesis</keyword>
<reference evidence="15 16" key="1">
    <citation type="submission" date="2014-06" db="EMBL/GenBank/DDBJ databases">
        <title>Whole Genome Sequences of Three Symbiotic Endozoicomonas Bacteria.</title>
        <authorList>
            <person name="Neave M.J."/>
            <person name="Apprill A."/>
            <person name="Voolstra C.R."/>
        </authorList>
    </citation>
    <scope>NUCLEOTIDE SEQUENCE [LARGE SCALE GENOMIC DNA]</scope>
    <source>
        <strain evidence="15 16">DSM 25634</strain>
    </source>
</reference>
<gene>
    <name evidence="15" type="ORF">GZ78_01840</name>
</gene>
<keyword evidence="4" id="KW-0808">Transferase</keyword>
<evidence type="ECO:0000256" key="4">
    <source>
        <dbReference type="ARBA" id="ARBA00022679"/>
    </source>
</evidence>
<dbReference type="PANTHER" id="PTHR21248">
    <property type="entry name" value="CARDIOLIPIN SYNTHASE"/>
    <property type="match status" value="1"/>
</dbReference>
<keyword evidence="5 13" id="KW-0812">Transmembrane</keyword>